<evidence type="ECO:0000313" key="1">
    <source>
        <dbReference type="EMBL" id="SUV42759.1"/>
    </source>
</evidence>
<accession>A0A380Z6S2</accession>
<dbReference type="GO" id="GO:0016740">
    <property type="term" value="F:transferase activity"/>
    <property type="evidence" value="ECO:0007669"/>
    <property type="project" value="UniProtKB-KW"/>
</dbReference>
<dbReference type="STRING" id="483216.BACEGG_00084"/>
<dbReference type="Gene3D" id="3.90.550.10">
    <property type="entry name" value="Spore Coat Polysaccharide Biosynthesis Protein SpsA, Chain A"/>
    <property type="match status" value="1"/>
</dbReference>
<sequence length="243" mass="27522">MRPLHIIMPMAGEGSRFLKEGWDIPKPLIELRGIPLFIRAINSVKSDVVPMKYSFIVRQEHIDKYQIDEKIKSVLPEAAVFSVSKTTRGAVETCLMAKSAISEKDAIIVMDCDLEFSSKALMENIQTIVSQSTNEMDGGLLVSFESDQPKYSYAEIDENNIVKRTAEKEVISSHALCGAYFFSFAKDFLRVAHELLADASFSKSEFYVSLLYNYLLREGHVVKLCPMEKYCSYGTPDELKQYL</sequence>
<gene>
    <name evidence="1" type="ORF">NCTC11155_02133</name>
</gene>
<dbReference type="CDD" id="cd04183">
    <property type="entry name" value="GT2_BcE_like"/>
    <property type="match status" value="1"/>
</dbReference>
<protein>
    <submittedName>
        <fullName evidence="1">Nucleotidyltransferase</fullName>
    </submittedName>
</protein>
<proteinExistence type="predicted"/>
<dbReference type="AlphaFoldDB" id="A0A380Z6S2"/>
<keyword evidence="1" id="KW-0808">Transferase</keyword>
<reference evidence="1 2" key="1">
    <citation type="submission" date="2018-06" db="EMBL/GenBank/DDBJ databases">
        <authorList>
            <consortium name="Pathogen Informatics"/>
            <person name="Doyle S."/>
        </authorList>
    </citation>
    <scope>NUCLEOTIDE SEQUENCE [LARGE SCALE GENOMIC DNA]</scope>
    <source>
        <strain evidence="1 2">NCTC11155</strain>
    </source>
</reference>
<dbReference type="Proteomes" id="UP000254424">
    <property type="component" value="Unassembled WGS sequence"/>
</dbReference>
<dbReference type="InterPro" id="IPR016873">
    <property type="entry name" value="Caps_polysacc_synth_BcbE_prd"/>
</dbReference>
<dbReference type="InterPro" id="IPR029044">
    <property type="entry name" value="Nucleotide-diphossugar_trans"/>
</dbReference>
<dbReference type="RefSeq" id="WP_039952885.1">
    <property type="nucleotide sequence ID" value="NZ_CP069794.1"/>
</dbReference>
<dbReference type="EMBL" id="UFSX01000002">
    <property type="protein sequence ID" value="SUV42759.1"/>
    <property type="molecule type" value="Genomic_DNA"/>
</dbReference>
<dbReference type="PIRSF" id="PIRSF028162">
    <property type="entry name" value="BcbE_prd"/>
    <property type="match status" value="1"/>
</dbReference>
<dbReference type="OrthoDB" id="9784180at2"/>
<organism evidence="1 2">
    <name type="scientific">Bacteroides eggerthii</name>
    <dbReference type="NCBI Taxonomy" id="28111"/>
    <lineage>
        <taxon>Bacteria</taxon>
        <taxon>Pseudomonadati</taxon>
        <taxon>Bacteroidota</taxon>
        <taxon>Bacteroidia</taxon>
        <taxon>Bacteroidales</taxon>
        <taxon>Bacteroidaceae</taxon>
        <taxon>Bacteroides</taxon>
    </lineage>
</organism>
<dbReference type="SUPFAM" id="SSF53448">
    <property type="entry name" value="Nucleotide-diphospho-sugar transferases"/>
    <property type="match status" value="1"/>
</dbReference>
<evidence type="ECO:0000313" key="2">
    <source>
        <dbReference type="Proteomes" id="UP000254424"/>
    </source>
</evidence>
<name>A0A380Z6S2_9BACE</name>